<evidence type="ECO:0000313" key="1">
    <source>
        <dbReference type="EMBL" id="ELT91205.1"/>
    </source>
</evidence>
<reference evidence="2" key="3">
    <citation type="submission" date="2015-06" db="UniProtKB">
        <authorList>
            <consortium name="EnsemblMetazoa"/>
        </authorList>
    </citation>
    <scope>IDENTIFICATION</scope>
</reference>
<keyword evidence="3" id="KW-1185">Reference proteome</keyword>
<organism evidence="1">
    <name type="scientific">Capitella teleta</name>
    <name type="common">Polychaete worm</name>
    <dbReference type="NCBI Taxonomy" id="283909"/>
    <lineage>
        <taxon>Eukaryota</taxon>
        <taxon>Metazoa</taxon>
        <taxon>Spiralia</taxon>
        <taxon>Lophotrochozoa</taxon>
        <taxon>Annelida</taxon>
        <taxon>Polychaeta</taxon>
        <taxon>Sedentaria</taxon>
        <taxon>Scolecida</taxon>
        <taxon>Capitellidae</taxon>
        <taxon>Capitella</taxon>
    </lineage>
</organism>
<reference evidence="3" key="1">
    <citation type="submission" date="2012-12" db="EMBL/GenBank/DDBJ databases">
        <authorList>
            <person name="Hellsten U."/>
            <person name="Grimwood J."/>
            <person name="Chapman J.A."/>
            <person name="Shapiro H."/>
            <person name="Aerts A."/>
            <person name="Otillar R.P."/>
            <person name="Terry A.Y."/>
            <person name="Boore J.L."/>
            <person name="Simakov O."/>
            <person name="Marletaz F."/>
            <person name="Cho S.-J."/>
            <person name="Edsinger-Gonzales E."/>
            <person name="Havlak P."/>
            <person name="Kuo D.-H."/>
            <person name="Larsson T."/>
            <person name="Lv J."/>
            <person name="Arendt D."/>
            <person name="Savage R."/>
            <person name="Osoegawa K."/>
            <person name="de Jong P."/>
            <person name="Lindberg D.R."/>
            <person name="Seaver E.C."/>
            <person name="Weisblat D.A."/>
            <person name="Putnam N.H."/>
            <person name="Grigoriev I.V."/>
            <person name="Rokhsar D.S."/>
        </authorList>
    </citation>
    <scope>NUCLEOTIDE SEQUENCE</scope>
    <source>
        <strain evidence="3">I ESC-2004</strain>
    </source>
</reference>
<dbReference type="Proteomes" id="UP000014760">
    <property type="component" value="Unassembled WGS sequence"/>
</dbReference>
<proteinExistence type="predicted"/>
<gene>
    <name evidence="1" type="ORF">CAPTEDRAFT_207735</name>
</gene>
<reference evidence="1 3" key="2">
    <citation type="journal article" date="2013" name="Nature">
        <title>Insights into bilaterian evolution from three spiralian genomes.</title>
        <authorList>
            <person name="Simakov O."/>
            <person name="Marletaz F."/>
            <person name="Cho S.J."/>
            <person name="Edsinger-Gonzales E."/>
            <person name="Havlak P."/>
            <person name="Hellsten U."/>
            <person name="Kuo D.H."/>
            <person name="Larsson T."/>
            <person name="Lv J."/>
            <person name="Arendt D."/>
            <person name="Savage R."/>
            <person name="Osoegawa K."/>
            <person name="de Jong P."/>
            <person name="Grimwood J."/>
            <person name="Chapman J.A."/>
            <person name="Shapiro H."/>
            <person name="Aerts A."/>
            <person name="Otillar R.P."/>
            <person name="Terry A.Y."/>
            <person name="Boore J.L."/>
            <person name="Grigoriev I.V."/>
            <person name="Lindberg D.R."/>
            <person name="Seaver E.C."/>
            <person name="Weisblat D.A."/>
            <person name="Putnam N.H."/>
            <person name="Rokhsar D.S."/>
        </authorList>
    </citation>
    <scope>NUCLEOTIDE SEQUENCE</scope>
    <source>
        <strain evidence="1 3">I ESC-2004</strain>
    </source>
</reference>
<sequence length="202" mass="22607">MTLFEMSCSYYSDQAFLLNQQHQSLTRRAFRLVTSATFGIQIKDGIKEFLVELCTVGSVNICLQFRARMCSPHKLKGTQKCPNQAVAQWGDVDDVFQDLQFLNQSISSYKCSGFSCMFTQIGSNAGRSISRSTQRQITLACLSDPNCFHIDSMHIKSHLTHTKLTMGKRSAKPKRSEGAAKTQHKTNDVADKCMKYLSDGAV</sequence>
<dbReference type="EMBL" id="KB310616">
    <property type="protein sequence ID" value="ELT91205.1"/>
    <property type="molecule type" value="Genomic_DNA"/>
</dbReference>
<dbReference type="AlphaFoldDB" id="R7TJC2"/>
<accession>R7TJC2</accession>
<name>R7TJC2_CAPTE</name>
<protein>
    <submittedName>
        <fullName evidence="1 2">Uncharacterized protein</fullName>
    </submittedName>
</protein>
<evidence type="ECO:0000313" key="2">
    <source>
        <dbReference type="EnsemblMetazoa" id="CapteP207735"/>
    </source>
</evidence>
<dbReference type="EMBL" id="AMQN01002984">
    <property type="status" value="NOT_ANNOTATED_CDS"/>
    <property type="molecule type" value="Genomic_DNA"/>
</dbReference>
<evidence type="ECO:0000313" key="3">
    <source>
        <dbReference type="Proteomes" id="UP000014760"/>
    </source>
</evidence>
<dbReference type="HOGENOM" id="CLU_1355809_0_0_1"/>
<dbReference type="EnsemblMetazoa" id="CapteT207735">
    <property type="protein sequence ID" value="CapteP207735"/>
    <property type="gene ID" value="CapteG207735"/>
</dbReference>